<reference evidence="2 3" key="1">
    <citation type="submission" date="2018-03" db="EMBL/GenBank/DDBJ databases">
        <title>Genome sequence of Clostridium liquoris DSM 100320.</title>
        <authorList>
            <person name="Poehlein A."/>
            <person name="Daniel R."/>
        </authorList>
    </citation>
    <scope>NUCLEOTIDE SEQUENCE [LARGE SCALE GENOMIC DNA]</scope>
    <source>
        <strain evidence="2 3">DSM 100320</strain>
    </source>
</reference>
<protein>
    <recommendedName>
        <fullName evidence="4">ABC-2 family transporter protein</fullName>
    </recommendedName>
</protein>
<dbReference type="Proteomes" id="UP000239706">
    <property type="component" value="Unassembled WGS sequence"/>
</dbReference>
<proteinExistence type="predicted"/>
<dbReference type="OrthoDB" id="1913432at2"/>
<dbReference type="AlphaFoldDB" id="A0A2T0B5Y1"/>
<dbReference type="EMBL" id="PVXO01000030">
    <property type="protein sequence ID" value="PRR79197.1"/>
    <property type="molecule type" value="Genomic_DNA"/>
</dbReference>
<feature type="transmembrane region" description="Helical" evidence="1">
    <location>
        <begin position="120"/>
        <end position="139"/>
    </location>
</feature>
<evidence type="ECO:0000256" key="1">
    <source>
        <dbReference type="SAM" id="Phobius"/>
    </source>
</evidence>
<feature type="transmembrane region" description="Helical" evidence="1">
    <location>
        <begin position="78"/>
        <end position="100"/>
    </location>
</feature>
<dbReference type="InterPro" id="IPR025699">
    <property type="entry name" value="ABC2_memb-like"/>
</dbReference>
<dbReference type="PANTHER" id="PTHR41309:SF2">
    <property type="entry name" value="MEMBRANE PROTEIN"/>
    <property type="match status" value="1"/>
</dbReference>
<name>A0A2T0B5Y1_9CLOT</name>
<comment type="caution">
    <text evidence="2">The sequence shown here is derived from an EMBL/GenBank/DDBJ whole genome shotgun (WGS) entry which is preliminary data.</text>
</comment>
<dbReference type="RefSeq" id="WP_106063181.1">
    <property type="nucleotide sequence ID" value="NZ_PVXO01000030.1"/>
</dbReference>
<keyword evidence="1" id="KW-0472">Membrane</keyword>
<feature type="transmembrane region" description="Helical" evidence="1">
    <location>
        <begin position="37"/>
        <end position="57"/>
    </location>
</feature>
<accession>A0A2T0B5Y1</accession>
<evidence type="ECO:0000313" key="2">
    <source>
        <dbReference type="EMBL" id="PRR79197.1"/>
    </source>
</evidence>
<feature type="transmembrane region" description="Helical" evidence="1">
    <location>
        <begin position="15"/>
        <end position="31"/>
    </location>
</feature>
<dbReference type="Pfam" id="PF13346">
    <property type="entry name" value="ABC2_membrane_5"/>
    <property type="match status" value="1"/>
</dbReference>
<organism evidence="2 3">
    <name type="scientific">Clostridium liquoris</name>
    <dbReference type="NCBI Taxonomy" id="1289519"/>
    <lineage>
        <taxon>Bacteria</taxon>
        <taxon>Bacillati</taxon>
        <taxon>Bacillota</taxon>
        <taxon>Clostridia</taxon>
        <taxon>Eubacteriales</taxon>
        <taxon>Clostridiaceae</taxon>
        <taxon>Clostridium</taxon>
    </lineage>
</organism>
<dbReference type="PANTHER" id="PTHR41309">
    <property type="entry name" value="MEMBRANE PROTEIN-RELATED"/>
    <property type="match status" value="1"/>
</dbReference>
<gene>
    <name evidence="2" type="ORF">CLLI_10420</name>
</gene>
<feature type="transmembrane region" description="Helical" evidence="1">
    <location>
        <begin position="151"/>
        <end position="168"/>
    </location>
</feature>
<sequence>MLNLIFKDIIVQKRSLLFILFYLIICIFSFKGMPIGVFLYIVTITLIFFLITGSYSYDERNKSDLVISSLPITRKEIIISKYISVILYNIVALGVMTIFMLGVKILNISLDTQFFKLNDVINVFIASLLLASFMFPIYSKFGFTKSRVITFITYFSLFGFTTSIASSSNRRALSSIYRFLQAISSNSYILLAVSFIIYLLSMYFSIKIYENKELA</sequence>
<keyword evidence="1" id="KW-1133">Transmembrane helix</keyword>
<keyword evidence="1" id="KW-0812">Transmembrane</keyword>
<keyword evidence="3" id="KW-1185">Reference proteome</keyword>
<feature type="transmembrane region" description="Helical" evidence="1">
    <location>
        <begin position="188"/>
        <end position="206"/>
    </location>
</feature>
<evidence type="ECO:0008006" key="4">
    <source>
        <dbReference type="Google" id="ProtNLM"/>
    </source>
</evidence>
<evidence type="ECO:0000313" key="3">
    <source>
        <dbReference type="Proteomes" id="UP000239706"/>
    </source>
</evidence>